<evidence type="ECO:0000313" key="11">
    <source>
        <dbReference type="Proteomes" id="UP000472320"/>
    </source>
</evidence>
<feature type="signal peptide" evidence="8">
    <location>
        <begin position="1"/>
        <end position="17"/>
    </location>
</feature>
<feature type="active site" description="Proton donor/acceptor" evidence="7">
    <location>
        <position position="258"/>
    </location>
</feature>
<evidence type="ECO:0000256" key="2">
    <source>
        <dbReference type="ARBA" id="ARBA00005992"/>
    </source>
</evidence>
<dbReference type="GO" id="GO:0005576">
    <property type="term" value="C:extracellular region"/>
    <property type="evidence" value="ECO:0007669"/>
    <property type="project" value="TreeGrafter"/>
</dbReference>
<comment type="similarity">
    <text evidence="2">Belongs to the YkuD family.</text>
</comment>
<dbReference type="UniPathway" id="UPA00219"/>
<dbReference type="PANTHER" id="PTHR30582:SF30">
    <property type="entry name" value="BLR4375 PROTEIN"/>
    <property type="match status" value="1"/>
</dbReference>
<dbReference type="PROSITE" id="PS52029">
    <property type="entry name" value="LD_TPASE"/>
    <property type="match status" value="1"/>
</dbReference>
<dbReference type="GO" id="GO:0018104">
    <property type="term" value="P:peptidoglycan-protein cross-linking"/>
    <property type="evidence" value="ECO:0007669"/>
    <property type="project" value="TreeGrafter"/>
</dbReference>
<keyword evidence="3" id="KW-0808">Transferase</keyword>
<evidence type="ECO:0000256" key="1">
    <source>
        <dbReference type="ARBA" id="ARBA00004752"/>
    </source>
</evidence>
<dbReference type="Gene3D" id="2.40.440.10">
    <property type="entry name" value="L,D-transpeptidase catalytic domain-like"/>
    <property type="match status" value="1"/>
</dbReference>
<dbReference type="GO" id="GO:0008360">
    <property type="term" value="P:regulation of cell shape"/>
    <property type="evidence" value="ECO:0007669"/>
    <property type="project" value="UniProtKB-UniRule"/>
</dbReference>
<dbReference type="Proteomes" id="UP000472320">
    <property type="component" value="Unassembled WGS sequence"/>
</dbReference>
<proteinExistence type="inferred from homology"/>
<dbReference type="InterPro" id="IPR036365">
    <property type="entry name" value="PGBD-like_sf"/>
</dbReference>
<comment type="caution">
    <text evidence="10">The sequence shown here is derived from an EMBL/GenBank/DDBJ whole genome shotgun (WGS) entry which is preliminary data.</text>
</comment>
<evidence type="ECO:0000256" key="7">
    <source>
        <dbReference type="PROSITE-ProRule" id="PRU01373"/>
    </source>
</evidence>
<dbReference type="AlphaFoldDB" id="A0A6L6QBA4"/>
<sequence length="299" mass="31146">MRIALIALLIASTGAHAAQDSPSPAVRAQVLLDRANFSPGEIDGAAGGNTRQALIGFQRAHKLPQTGKADNATLAALDDGQPVLTTYTVSDADVAGPFTPVPEEMADKAKLQALGFASAAEALGERFHASPALLRKLNPGKDIEQAGAQITVPNVGASQPLPQAASLVVDRSDSTVSLLDAGGKVIAQMPASTGSDHDPLPVGNWKVNGVSRNPTFHYNPQLFWDARPGDSKATIPAGPNNPVGVAWIDLSKEHYGIHGTPEPGKIGKTQSHGCIRLTNWDVIRVADAIKPGTPAVLQE</sequence>
<dbReference type="CDD" id="cd16913">
    <property type="entry name" value="YkuD_like"/>
    <property type="match status" value="1"/>
</dbReference>
<comment type="pathway">
    <text evidence="1 7">Cell wall biogenesis; peptidoglycan biosynthesis.</text>
</comment>
<protein>
    <submittedName>
        <fullName evidence="10">L,D-transpeptidase family protein</fullName>
    </submittedName>
</protein>
<organism evidence="10 11">
    <name type="scientific">Massilia eburnea</name>
    <dbReference type="NCBI Taxonomy" id="1776165"/>
    <lineage>
        <taxon>Bacteria</taxon>
        <taxon>Pseudomonadati</taxon>
        <taxon>Pseudomonadota</taxon>
        <taxon>Betaproteobacteria</taxon>
        <taxon>Burkholderiales</taxon>
        <taxon>Oxalobacteraceae</taxon>
        <taxon>Telluria group</taxon>
        <taxon>Massilia</taxon>
    </lineage>
</organism>
<dbReference type="GO" id="GO:0071555">
    <property type="term" value="P:cell wall organization"/>
    <property type="evidence" value="ECO:0007669"/>
    <property type="project" value="UniProtKB-UniRule"/>
</dbReference>
<evidence type="ECO:0000256" key="5">
    <source>
        <dbReference type="ARBA" id="ARBA00022984"/>
    </source>
</evidence>
<evidence type="ECO:0000256" key="3">
    <source>
        <dbReference type="ARBA" id="ARBA00022679"/>
    </source>
</evidence>
<feature type="domain" description="L,D-TPase catalytic" evidence="9">
    <location>
        <begin position="165"/>
        <end position="298"/>
    </location>
</feature>
<dbReference type="InterPro" id="IPR005490">
    <property type="entry name" value="LD_TPept_cat_dom"/>
</dbReference>
<gene>
    <name evidence="10" type="ORF">GM658_00550</name>
</gene>
<evidence type="ECO:0000313" key="10">
    <source>
        <dbReference type="EMBL" id="MTW09077.1"/>
    </source>
</evidence>
<dbReference type="InterPro" id="IPR002477">
    <property type="entry name" value="Peptidoglycan-bd-like"/>
</dbReference>
<keyword evidence="4 7" id="KW-0133">Cell shape</keyword>
<dbReference type="EMBL" id="WNKX01000001">
    <property type="protein sequence ID" value="MTW09077.1"/>
    <property type="molecule type" value="Genomic_DNA"/>
</dbReference>
<name>A0A6L6QBA4_9BURK</name>
<evidence type="ECO:0000256" key="4">
    <source>
        <dbReference type="ARBA" id="ARBA00022960"/>
    </source>
</evidence>
<evidence type="ECO:0000256" key="6">
    <source>
        <dbReference type="ARBA" id="ARBA00023316"/>
    </source>
</evidence>
<feature type="active site" description="Nucleophile" evidence="7">
    <location>
        <position position="274"/>
    </location>
</feature>
<dbReference type="SUPFAM" id="SSF47090">
    <property type="entry name" value="PGBD-like"/>
    <property type="match status" value="1"/>
</dbReference>
<keyword evidence="11" id="KW-1185">Reference proteome</keyword>
<dbReference type="OrthoDB" id="9787225at2"/>
<evidence type="ECO:0000259" key="9">
    <source>
        <dbReference type="PROSITE" id="PS52029"/>
    </source>
</evidence>
<dbReference type="GO" id="GO:0071972">
    <property type="term" value="F:peptidoglycan L,D-transpeptidase activity"/>
    <property type="evidence" value="ECO:0007669"/>
    <property type="project" value="TreeGrafter"/>
</dbReference>
<dbReference type="PANTHER" id="PTHR30582">
    <property type="entry name" value="L,D-TRANSPEPTIDASE"/>
    <property type="match status" value="1"/>
</dbReference>
<dbReference type="Gene3D" id="1.10.101.10">
    <property type="entry name" value="PGBD-like superfamily/PGBD"/>
    <property type="match status" value="1"/>
</dbReference>
<dbReference type="Pfam" id="PF03734">
    <property type="entry name" value="YkuD"/>
    <property type="match status" value="1"/>
</dbReference>
<dbReference type="InterPro" id="IPR038063">
    <property type="entry name" value="Transpep_catalytic_dom"/>
</dbReference>
<dbReference type="Pfam" id="PF01471">
    <property type="entry name" value="PG_binding_1"/>
    <property type="match status" value="1"/>
</dbReference>
<evidence type="ECO:0000256" key="8">
    <source>
        <dbReference type="SAM" id="SignalP"/>
    </source>
</evidence>
<dbReference type="InterPro" id="IPR036366">
    <property type="entry name" value="PGBDSf"/>
</dbReference>
<feature type="chain" id="PRO_5026969017" evidence="8">
    <location>
        <begin position="18"/>
        <end position="299"/>
    </location>
</feature>
<keyword evidence="6 7" id="KW-0961">Cell wall biogenesis/degradation</keyword>
<dbReference type="InterPro" id="IPR050979">
    <property type="entry name" value="LD-transpeptidase"/>
</dbReference>
<reference evidence="10 11" key="1">
    <citation type="submission" date="2019-11" db="EMBL/GenBank/DDBJ databases">
        <title>Type strains purchased from KCTC, JCM and DSMZ.</title>
        <authorList>
            <person name="Lu H."/>
        </authorList>
    </citation>
    <scope>NUCLEOTIDE SEQUENCE [LARGE SCALE GENOMIC DNA]</scope>
    <source>
        <strain evidence="10 11">JCM 31587</strain>
    </source>
</reference>
<dbReference type="SUPFAM" id="SSF141523">
    <property type="entry name" value="L,D-transpeptidase catalytic domain-like"/>
    <property type="match status" value="1"/>
</dbReference>
<accession>A0A6L6QBA4</accession>
<keyword evidence="5 7" id="KW-0573">Peptidoglycan synthesis</keyword>
<dbReference type="GO" id="GO:0016740">
    <property type="term" value="F:transferase activity"/>
    <property type="evidence" value="ECO:0007669"/>
    <property type="project" value="UniProtKB-KW"/>
</dbReference>
<keyword evidence="8" id="KW-0732">Signal</keyword>